<feature type="transmembrane region" description="Helical" evidence="7">
    <location>
        <begin position="119"/>
        <end position="139"/>
    </location>
</feature>
<evidence type="ECO:0000256" key="1">
    <source>
        <dbReference type="ARBA" id="ARBA00004127"/>
    </source>
</evidence>
<accession>A0A0N5BHF0</accession>
<feature type="domain" description="CWH43-like N-terminal" evidence="8">
    <location>
        <begin position="5"/>
        <end position="237"/>
    </location>
</feature>
<name>A0A0N5BHF0_STREA</name>
<keyword evidence="3 7" id="KW-0812">Transmembrane</keyword>
<dbReference type="AlphaFoldDB" id="A0A0N5BHF0"/>
<protein>
    <submittedName>
        <fullName evidence="10">DNA damage-regulated autophagy modulator protein 2</fullName>
    </submittedName>
</protein>
<comment type="subcellular location">
    <subcellularLocation>
        <location evidence="1">Endomembrane system</location>
        <topology evidence="1">Multi-pass membrane protein</topology>
    </subcellularLocation>
</comment>
<reference evidence="10" key="1">
    <citation type="submission" date="2017-02" db="UniProtKB">
        <authorList>
            <consortium name="WormBaseParasite"/>
        </authorList>
    </citation>
    <scope>IDENTIFICATION</scope>
</reference>
<keyword evidence="4 7" id="KW-1133">Transmembrane helix</keyword>
<evidence type="ECO:0000259" key="8">
    <source>
        <dbReference type="Pfam" id="PF10277"/>
    </source>
</evidence>
<feature type="compositionally biased region" description="Basic and acidic residues" evidence="6">
    <location>
        <begin position="260"/>
        <end position="270"/>
    </location>
</feature>
<dbReference type="WBParaSite" id="SPAL_0000539200.1">
    <property type="protein sequence ID" value="SPAL_0000539200.1"/>
    <property type="gene ID" value="SPAL_0000539200"/>
</dbReference>
<proteinExistence type="inferred from homology"/>
<dbReference type="GO" id="GO:0012505">
    <property type="term" value="C:endomembrane system"/>
    <property type="evidence" value="ECO:0007669"/>
    <property type="project" value="UniProtKB-SubCell"/>
</dbReference>
<dbReference type="Pfam" id="PF10277">
    <property type="entry name" value="Frag1"/>
    <property type="match status" value="1"/>
</dbReference>
<dbReference type="InterPro" id="IPR019402">
    <property type="entry name" value="CWH43_N"/>
</dbReference>
<dbReference type="PANTHER" id="PTHR21324">
    <property type="entry name" value="FASTING-INDUCIBLE INTEGRAL MEMBRANE PROTEIN TM6P1-RELATED"/>
    <property type="match status" value="1"/>
</dbReference>
<evidence type="ECO:0000256" key="4">
    <source>
        <dbReference type="ARBA" id="ARBA00022989"/>
    </source>
</evidence>
<keyword evidence="5 7" id="KW-0472">Membrane</keyword>
<evidence type="ECO:0000256" key="2">
    <source>
        <dbReference type="ARBA" id="ARBA00006565"/>
    </source>
</evidence>
<feature type="compositionally biased region" description="Basic and acidic residues" evidence="6">
    <location>
        <begin position="286"/>
        <end position="296"/>
    </location>
</feature>
<keyword evidence="9" id="KW-1185">Reference proteome</keyword>
<dbReference type="PANTHER" id="PTHR21324:SF2">
    <property type="entry name" value="EG:22E5.9 PROTEIN"/>
    <property type="match status" value="1"/>
</dbReference>
<evidence type="ECO:0000313" key="10">
    <source>
        <dbReference type="WBParaSite" id="SPAL_0000539200.1"/>
    </source>
</evidence>
<feature type="transmembrane region" description="Helical" evidence="7">
    <location>
        <begin position="51"/>
        <end position="70"/>
    </location>
</feature>
<evidence type="ECO:0000256" key="5">
    <source>
        <dbReference type="ARBA" id="ARBA00023136"/>
    </source>
</evidence>
<organism evidence="9 10">
    <name type="scientific">Strongyloides papillosus</name>
    <name type="common">Intestinal threadworm</name>
    <dbReference type="NCBI Taxonomy" id="174720"/>
    <lineage>
        <taxon>Eukaryota</taxon>
        <taxon>Metazoa</taxon>
        <taxon>Ecdysozoa</taxon>
        <taxon>Nematoda</taxon>
        <taxon>Chromadorea</taxon>
        <taxon>Rhabditida</taxon>
        <taxon>Tylenchina</taxon>
        <taxon>Panagrolaimomorpha</taxon>
        <taxon>Strongyloidoidea</taxon>
        <taxon>Strongyloididae</taxon>
        <taxon>Strongyloides</taxon>
    </lineage>
</organism>
<feature type="transmembrane region" description="Helical" evidence="7">
    <location>
        <begin position="160"/>
        <end position="184"/>
    </location>
</feature>
<evidence type="ECO:0000256" key="3">
    <source>
        <dbReference type="ARBA" id="ARBA00022692"/>
    </source>
</evidence>
<feature type="transmembrane region" description="Helical" evidence="7">
    <location>
        <begin position="218"/>
        <end position="237"/>
    </location>
</feature>
<comment type="similarity">
    <text evidence="2">Belongs to the DRAM/TMEM150 family.</text>
</comment>
<sequence length="296" mass="33219">MLGKVWLIPILSLTFALLAFICGYIIAVSEGHVHAIWPFISDTGTLPPESSIFSLFLNLSALFLAISIYLRHRQIVEFYWHRHRIGGIWRCFSKIFLILGLISALGVSVVANFQQHEAILYIHYCGALTAFGGGLIYAWGQTIFSYIMSPKLVSKRISHIRFFLSTIATTAFFTMIVFGCILGRHDGNNTTPEGYHMFAWTSDLPNYVEHTIGTCSEWVLAICFEIYIVTFAIELYGSTLHGPKLDIESVMGKCKCNNGDDTKSCCSKETEDTEASDGQPVSFIKLPEEEKKKQKC</sequence>
<evidence type="ECO:0000256" key="6">
    <source>
        <dbReference type="SAM" id="MobiDB-lite"/>
    </source>
</evidence>
<feature type="transmembrane region" description="Helical" evidence="7">
    <location>
        <begin position="91"/>
        <end position="113"/>
    </location>
</feature>
<evidence type="ECO:0000313" key="9">
    <source>
        <dbReference type="Proteomes" id="UP000046392"/>
    </source>
</evidence>
<evidence type="ECO:0000256" key="7">
    <source>
        <dbReference type="SAM" id="Phobius"/>
    </source>
</evidence>
<dbReference type="Proteomes" id="UP000046392">
    <property type="component" value="Unplaced"/>
</dbReference>
<dbReference type="InterPro" id="IPR050911">
    <property type="entry name" value="DRAM/TMEM150_Autophagy_Mod"/>
</dbReference>
<feature type="region of interest" description="Disordered" evidence="6">
    <location>
        <begin position="260"/>
        <end position="296"/>
    </location>
</feature>